<dbReference type="InterPro" id="IPR036322">
    <property type="entry name" value="WD40_repeat_dom_sf"/>
</dbReference>
<dbReference type="Gene3D" id="2.130.10.10">
    <property type="entry name" value="YVTN repeat-like/Quinoprotein amine dehydrogenase"/>
    <property type="match status" value="1"/>
</dbReference>
<reference evidence="4 5" key="1">
    <citation type="submission" date="2020-09" db="EMBL/GenBank/DDBJ databases">
        <title>De no assembly of potato wild relative species, Solanum commersonii.</title>
        <authorList>
            <person name="Cho K."/>
        </authorList>
    </citation>
    <scope>NUCLEOTIDE SEQUENCE [LARGE SCALE GENOMIC DNA]</scope>
    <source>
        <strain evidence="4">LZ3.2</strain>
        <tissue evidence="4">Leaf</tissue>
    </source>
</reference>
<evidence type="ECO:0000313" key="5">
    <source>
        <dbReference type="Proteomes" id="UP000824120"/>
    </source>
</evidence>
<dbReference type="GO" id="GO:0043022">
    <property type="term" value="F:ribosome binding"/>
    <property type="evidence" value="ECO:0007669"/>
    <property type="project" value="InterPro"/>
</dbReference>
<dbReference type="Pfam" id="PF00400">
    <property type="entry name" value="WD40"/>
    <property type="match status" value="1"/>
</dbReference>
<dbReference type="AlphaFoldDB" id="A0A9J6B686"/>
<dbReference type="GO" id="GO:0045182">
    <property type="term" value="F:translation regulator activity"/>
    <property type="evidence" value="ECO:0007669"/>
    <property type="project" value="InterPro"/>
</dbReference>
<evidence type="ECO:0000313" key="4">
    <source>
        <dbReference type="EMBL" id="KAG5632301.1"/>
    </source>
</evidence>
<dbReference type="PROSITE" id="PS50082">
    <property type="entry name" value="WD_REPEATS_2"/>
    <property type="match status" value="1"/>
</dbReference>
<sequence>MAQESLVLRDIMKAHTNWVTAITTPIDNSDMIVTSSRDKSIIVWPLTKDDAQYGVPRRHFPGHSHFV</sequence>
<accession>A0A9J6B686</accession>
<comment type="similarity">
    <text evidence="1">Belongs to the WD repeat G protein beta family. Ribosomal protein RACK1 subfamily.</text>
</comment>
<dbReference type="PANTHER" id="PTHR19868">
    <property type="entry name" value="RECEPTOR FOR ACTIVATED PROTEIN KINASE C RACK1"/>
    <property type="match status" value="1"/>
</dbReference>
<name>A0A9J6B686_SOLCO</name>
<dbReference type="Proteomes" id="UP000824120">
    <property type="component" value="Chromosome 1"/>
</dbReference>
<dbReference type="InterPro" id="IPR015943">
    <property type="entry name" value="WD40/YVTN_repeat-like_dom_sf"/>
</dbReference>
<dbReference type="GO" id="GO:1990904">
    <property type="term" value="C:ribonucleoprotein complex"/>
    <property type="evidence" value="ECO:0007669"/>
    <property type="project" value="UniProtKB-KW"/>
</dbReference>
<feature type="repeat" description="WD" evidence="3">
    <location>
        <begin position="12"/>
        <end position="54"/>
    </location>
</feature>
<protein>
    <submittedName>
        <fullName evidence="4">Uncharacterized protein</fullName>
    </submittedName>
</protein>
<evidence type="ECO:0000256" key="1">
    <source>
        <dbReference type="ARBA" id="ARBA00007253"/>
    </source>
</evidence>
<gene>
    <name evidence="4" type="ORF">H5410_004018</name>
</gene>
<dbReference type="OrthoDB" id="1679703at2759"/>
<keyword evidence="2" id="KW-0687">Ribonucleoprotein</keyword>
<comment type="caution">
    <text evidence="4">The sequence shown here is derived from an EMBL/GenBank/DDBJ whole genome shotgun (WGS) entry which is preliminary data.</text>
</comment>
<evidence type="ECO:0000256" key="3">
    <source>
        <dbReference type="PROSITE-ProRule" id="PRU00221"/>
    </source>
</evidence>
<dbReference type="SUPFAM" id="SSF50978">
    <property type="entry name" value="WD40 repeat-like"/>
    <property type="match status" value="1"/>
</dbReference>
<organism evidence="4 5">
    <name type="scientific">Solanum commersonii</name>
    <name type="common">Commerson's wild potato</name>
    <name type="synonym">Commerson's nightshade</name>
    <dbReference type="NCBI Taxonomy" id="4109"/>
    <lineage>
        <taxon>Eukaryota</taxon>
        <taxon>Viridiplantae</taxon>
        <taxon>Streptophyta</taxon>
        <taxon>Embryophyta</taxon>
        <taxon>Tracheophyta</taxon>
        <taxon>Spermatophyta</taxon>
        <taxon>Magnoliopsida</taxon>
        <taxon>eudicotyledons</taxon>
        <taxon>Gunneridae</taxon>
        <taxon>Pentapetalae</taxon>
        <taxon>asterids</taxon>
        <taxon>lamiids</taxon>
        <taxon>Solanales</taxon>
        <taxon>Solanaceae</taxon>
        <taxon>Solanoideae</taxon>
        <taxon>Solaneae</taxon>
        <taxon>Solanum</taxon>
    </lineage>
</organism>
<dbReference type="InterPro" id="IPR001680">
    <property type="entry name" value="WD40_rpt"/>
</dbReference>
<dbReference type="EMBL" id="JACXVP010000001">
    <property type="protein sequence ID" value="KAG5632301.1"/>
    <property type="molecule type" value="Genomic_DNA"/>
</dbReference>
<dbReference type="InterPro" id="IPR045223">
    <property type="entry name" value="RACK1-like"/>
</dbReference>
<keyword evidence="3" id="KW-0853">WD repeat</keyword>
<proteinExistence type="inferred from homology"/>
<evidence type="ECO:0000256" key="2">
    <source>
        <dbReference type="ARBA" id="ARBA00023274"/>
    </source>
</evidence>
<keyword evidence="5" id="KW-1185">Reference proteome</keyword>
<dbReference type="SMART" id="SM00320">
    <property type="entry name" value="WD40"/>
    <property type="match status" value="1"/>
</dbReference>